<name>A0A0D8BHS3_9ACTN</name>
<dbReference type="AlphaFoldDB" id="A0A0D8BHS3"/>
<evidence type="ECO:0000313" key="4">
    <source>
        <dbReference type="Proteomes" id="UP000032545"/>
    </source>
</evidence>
<dbReference type="SUPFAM" id="SSF53474">
    <property type="entry name" value="alpha/beta-Hydrolases"/>
    <property type="match status" value="1"/>
</dbReference>
<dbReference type="InterPro" id="IPR021454">
    <property type="entry name" value="DUF3105"/>
</dbReference>
<dbReference type="RefSeq" id="WP_044884633.1">
    <property type="nucleotide sequence ID" value="NZ_JYFN01000011.1"/>
</dbReference>
<dbReference type="Proteomes" id="UP000032545">
    <property type="component" value="Unassembled WGS sequence"/>
</dbReference>
<reference evidence="3 4" key="2">
    <citation type="journal article" date="2016" name="Genome Announc.">
        <title>Permanent Draft Genome Sequences for Two Variants of Frankia sp. Strain CpI1, the First Frankia Strain Isolated from Root Nodules of Comptonia peregrina.</title>
        <authorList>
            <person name="Oshone R."/>
            <person name="Hurst S.G.IV."/>
            <person name="Abebe-Akele F."/>
            <person name="Simpson S."/>
            <person name="Morris K."/>
            <person name="Thomas W.K."/>
            <person name="Tisa L.S."/>
        </authorList>
    </citation>
    <scope>NUCLEOTIDE SEQUENCE [LARGE SCALE GENOMIC DNA]</scope>
    <source>
        <strain evidence="4">CpI1-S</strain>
    </source>
</reference>
<accession>A0A0D8BHS3</accession>
<evidence type="ECO:0000256" key="1">
    <source>
        <dbReference type="SAM" id="MobiDB-lite"/>
    </source>
</evidence>
<keyword evidence="4" id="KW-1185">Reference proteome</keyword>
<keyword evidence="2" id="KW-0472">Membrane</keyword>
<evidence type="ECO:0000256" key="2">
    <source>
        <dbReference type="SAM" id="Phobius"/>
    </source>
</evidence>
<gene>
    <name evidence="3" type="ORF">FF36_01968</name>
</gene>
<dbReference type="Pfam" id="PF11303">
    <property type="entry name" value="DUF3105"/>
    <property type="match status" value="1"/>
</dbReference>
<feature type="region of interest" description="Disordered" evidence="1">
    <location>
        <begin position="211"/>
        <end position="270"/>
    </location>
</feature>
<organism evidence="3 4">
    <name type="scientific">Frankia torreyi</name>
    <dbReference type="NCBI Taxonomy" id="1856"/>
    <lineage>
        <taxon>Bacteria</taxon>
        <taxon>Bacillati</taxon>
        <taxon>Actinomycetota</taxon>
        <taxon>Actinomycetes</taxon>
        <taxon>Frankiales</taxon>
        <taxon>Frankiaceae</taxon>
        <taxon>Frankia</taxon>
    </lineage>
</organism>
<dbReference type="PATRIC" id="fig|1502723.3.peg.702"/>
<proteinExistence type="predicted"/>
<keyword evidence="2" id="KW-1133">Transmembrane helix</keyword>
<evidence type="ECO:0008006" key="5">
    <source>
        <dbReference type="Google" id="ProtNLM"/>
    </source>
</evidence>
<dbReference type="InterPro" id="IPR029058">
    <property type="entry name" value="AB_hydrolase_fold"/>
</dbReference>
<keyword evidence="2" id="KW-0812">Transmembrane</keyword>
<reference evidence="4" key="1">
    <citation type="submission" date="2015-02" db="EMBL/GenBank/DDBJ databases">
        <title>Draft Genome of Frankia sp. CpI1-S.</title>
        <authorList>
            <person name="Oshone R.T."/>
            <person name="Ngom M."/>
            <person name="Ghodhbane-Gtari F."/>
            <person name="Gtari M."/>
            <person name="Morris K."/>
            <person name="Thomas K."/>
            <person name="Sen A."/>
            <person name="Tisa L.S."/>
        </authorList>
    </citation>
    <scope>NUCLEOTIDE SEQUENCE [LARGE SCALE GENOMIC DNA]</scope>
    <source>
        <strain evidence="4">CpI1-S</strain>
    </source>
</reference>
<dbReference type="OrthoDB" id="9809840at2"/>
<comment type="caution">
    <text evidence="3">The sequence shown here is derived from an EMBL/GenBank/DDBJ whole genome shotgun (WGS) entry which is preliminary data.</text>
</comment>
<feature type="compositionally biased region" description="Low complexity" evidence="1">
    <location>
        <begin position="239"/>
        <end position="258"/>
    </location>
</feature>
<dbReference type="EMBL" id="JYFN01000011">
    <property type="protein sequence ID" value="KJE23783.1"/>
    <property type="molecule type" value="Genomic_DNA"/>
</dbReference>
<protein>
    <recommendedName>
        <fullName evidence="5">DUF3105 domain-containing protein</fullName>
    </recommendedName>
</protein>
<sequence length="270" mass="28037">MGKKSAERNVRLEQLRREQKRAERRRALLIYGTSGFVVVLLLVGIIIYSVADTHSKNKTREVGYVTAASSAAAAAGCTGTVNDASQGSTHVSTAVSYKASPPSSGSHNPDPLPDGIAFYNPASGIPVERAVHNLEHGFIVGWYDKSLPAAQVEKLRSLAANAGPRFIGVPWTRSAFPDGKHFVLTAWDRTQRCTTVSAAVIKDFVAKHANPDPAGATWDSPTAPESGAQGGTLDVSADGPLTAPAGATAATPTPGAGTMSLSPTSPTPAP</sequence>
<evidence type="ECO:0000313" key="3">
    <source>
        <dbReference type="EMBL" id="KJE23783.1"/>
    </source>
</evidence>
<feature type="transmembrane region" description="Helical" evidence="2">
    <location>
        <begin position="28"/>
        <end position="51"/>
    </location>
</feature>